<organism evidence="2 3">
    <name type="scientific">Alkaliphilus metalliredigens (strain QYMF)</name>
    <dbReference type="NCBI Taxonomy" id="293826"/>
    <lineage>
        <taxon>Bacteria</taxon>
        <taxon>Bacillati</taxon>
        <taxon>Bacillota</taxon>
        <taxon>Clostridia</taxon>
        <taxon>Peptostreptococcales</taxon>
        <taxon>Natronincolaceae</taxon>
        <taxon>Alkaliphilus</taxon>
    </lineage>
</organism>
<dbReference type="HOGENOM" id="CLU_2420502_0_0_9"/>
<accession>A6TWE5</accession>
<protein>
    <submittedName>
        <fullName evidence="2">Uncharacterized protein</fullName>
    </submittedName>
</protein>
<dbReference type="AlphaFoldDB" id="A6TWE5"/>
<evidence type="ECO:0000313" key="2">
    <source>
        <dbReference type="EMBL" id="ABR50513.1"/>
    </source>
</evidence>
<feature type="region of interest" description="Disordered" evidence="1">
    <location>
        <begin position="1"/>
        <end position="22"/>
    </location>
</feature>
<name>A6TWE5_ALKMQ</name>
<gene>
    <name evidence="2" type="ordered locus">Amet_4441</name>
</gene>
<dbReference type="KEGG" id="amt:Amet_4441"/>
<sequence length="91" mass="10481">MIKDKLMEKTEHMRGRLIMENRKDKQNISNELELLKKDNEEMRLRLSAIELLLVDENNGRSKDPDLSNAVQGLSTQISSLIQDIDSLNDSL</sequence>
<dbReference type="EMBL" id="CP000724">
    <property type="protein sequence ID" value="ABR50513.1"/>
    <property type="molecule type" value="Genomic_DNA"/>
</dbReference>
<proteinExistence type="predicted"/>
<keyword evidence="3" id="KW-1185">Reference proteome</keyword>
<dbReference type="Proteomes" id="UP000001572">
    <property type="component" value="Chromosome"/>
</dbReference>
<evidence type="ECO:0000256" key="1">
    <source>
        <dbReference type="SAM" id="MobiDB-lite"/>
    </source>
</evidence>
<reference evidence="3" key="1">
    <citation type="journal article" date="2016" name="Genome Announc.">
        <title>Complete genome sequence of Alkaliphilus metalliredigens strain QYMF, an alkaliphilic and metal-reducing bacterium isolated from borax-contaminated leachate ponds.</title>
        <authorList>
            <person name="Hwang C."/>
            <person name="Copeland A."/>
            <person name="Lucas S."/>
            <person name="Lapidus A."/>
            <person name="Barry K."/>
            <person name="Detter J.C."/>
            <person name="Glavina Del Rio T."/>
            <person name="Hammon N."/>
            <person name="Israni S."/>
            <person name="Dalin E."/>
            <person name="Tice H."/>
            <person name="Pitluck S."/>
            <person name="Chertkov O."/>
            <person name="Brettin T."/>
            <person name="Bruce D."/>
            <person name="Han C."/>
            <person name="Schmutz J."/>
            <person name="Larimer F."/>
            <person name="Land M.L."/>
            <person name="Hauser L."/>
            <person name="Kyrpides N."/>
            <person name="Mikhailova N."/>
            <person name="Ye Q."/>
            <person name="Zhou J."/>
            <person name="Richardson P."/>
            <person name="Fields M.W."/>
        </authorList>
    </citation>
    <scope>NUCLEOTIDE SEQUENCE [LARGE SCALE GENOMIC DNA]</scope>
    <source>
        <strain evidence="3">QYMF</strain>
    </source>
</reference>
<evidence type="ECO:0000313" key="3">
    <source>
        <dbReference type="Proteomes" id="UP000001572"/>
    </source>
</evidence>